<comment type="caution">
    <text evidence="2">The sequence shown here is derived from an EMBL/GenBank/DDBJ whole genome shotgun (WGS) entry which is preliminary data.</text>
</comment>
<dbReference type="Gramene" id="OE9A014840T1">
    <property type="protein sequence ID" value="OE9A014840C1"/>
    <property type="gene ID" value="OE9A014840"/>
</dbReference>
<protein>
    <submittedName>
        <fullName evidence="2">Uncharacterized protein</fullName>
    </submittedName>
</protein>
<feature type="region of interest" description="Disordered" evidence="1">
    <location>
        <begin position="92"/>
        <end position="160"/>
    </location>
</feature>
<gene>
    <name evidence="2" type="ORF">OLEA9_A014840</name>
</gene>
<organism evidence="2 3">
    <name type="scientific">Olea europaea subsp. europaea</name>
    <dbReference type="NCBI Taxonomy" id="158383"/>
    <lineage>
        <taxon>Eukaryota</taxon>
        <taxon>Viridiplantae</taxon>
        <taxon>Streptophyta</taxon>
        <taxon>Embryophyta</taxon>
        <taxon>Tracheophyta</taxon>
        <taxon>Spermatophyta</taxon>
        <taxon>Magnoliopsida</taxon>
        <taxon>eudicotyledons</taxon>
        <taxon>Gunneridae</taxon>
        <taxon>Pentapetalae</taxon>
        <taxon>asterids</taxon>
        <taxon>lamiids</taxon>
        <taxon>Lamiales</taxon>
        <taxon>Oleaceae</taxon>
        <taxon>Oleeae</taxon>
        <taxon>Olea</taxon>
    </lineage>
</organism>
<evidence type="ECO:0000256" key="1">
    <source>
        <dbReference type="SAM" id="MobiDB-lite"/>
    </source>
</evidence>
<dbReference type="Proteomes" id="UP000594638">
    <property type="component" value="Unassembled WGS sequence"/>
</dbReference>
<evidence type="ECO:0000313" key="3">
    <source>
        <dbReference type="Proteomes" id="UP000594638"/>
    </source>
</evidence>
<name>A0A8S0TBK7_OLEEU</name>
<dbReference type="EMBL" id="CACTIH010005768">
    <property type="protein sequence ID" value="CAA3001600.1"/>
    <property type="molecule type" value="Genomic_DNA"/>
</dbReference>
<accession>A0A8S0TBK7</accession>
<evidence type="ECO:0000313" key="2">
    <source>
        <dbReference type="EMBL" id="CAA3001600.1"/>
    </source>
</evidence>
<keyword evidence="3" id="KW-1185">Reference proteome</keyword>
<feature type="compositionally biased region" description="Polar residues" evidence="1">
    <location>
        <begin position="120"/>
        <end position="141"/>
    </location>
</feature>
<dbReference type="AlphaFoldDB" id="A0A8S0TBK7"/>
<reference evidence="2 3" key="1">
    <citation type="submission" date="2019-12" db="EMBL/GenBank/DDBJ databases">
        <authorList>
            <person name="Alioto T."/>
            <person name="Alioto T."/>
            <person name="Gomez Garrido J."/>
        </authorList>
    </citation>
    <scope>NUCLEOTIDE SEQUENCE [LARGE SCALE GENOMIC DNA]</scope>
</reference>
<proteinExistence type="predicted"/>
<sequence>MGKKKTGKNHGTIPPVAARSVSDVDVLQQQIFGPGKAGHLHGDFHVSNRYCSCSTKAGTSTKEPISVLDGHPLYNKDAQGSAKAFWEDFGKVNESESESSSSVSRTRGLEDTDCDEESCGTPQSVNATGKNGQTAGDNSVWESRDELDNSFVEVASKKRE</sequence>